<sequence>MAIHAILNPERLTKERIISILEHHIDEICHF</sequence>
<comment type="caution">
    <text evidence="1">The sequence shown here is derived from an EMBL/GenBank/DDBJ whole genome shotgun (WGS) entry which is preliminary data.</text>
</comment>
<dbReference type="Proteomes" id="UP001459714">
    <property type="component" value="Unassembled WGS sequence"/>
</dbReference>
<name>A0ABU9JSS0_9BACI</name>
<keyword evidence="2" id="KW-1185">Reference proteome</keyword>
<gene>
    <name evidence="1" type="ORF">NST17_01370</name>
</gene>
<evidence type="ECO:0000313" key="1">
    <source>
        <dbReference type="EMBL" id="MEL3955882.1"/>
    </source>
</evidence>
<evidence type="ECO:0000313" key="2">
    <source>
        <dbReference type="Proteomes" id="UP001459714"/>
    </source>
</evidence>
<protein>
    <recommendedName>
        <fullName evidence="3">Transposase</fullName>
    </recommendedName>
</protein>
<organism evidence="1 2">
    <name type="scientific">Caldifermentibacillus hisashii</name>
    <dbReference type="NCBI Taxonomy" id="996558"/>
    <lineage>
        <taxon>Bacteria</taxon>
        <taxon>Bacillati</taxon>
        <taxon>Bacillota</taxon>
        <taxon>Bacilli</taxon>
        <taxon>Bacillales</taxon>
        <taxon>Bacillaceae</taxon>
        <taxon>Caldifermentibacillus</taxon>
    </lineage>
</organism>
<proteinExistence type="predicted"/>
<reference evidence="1 2" key="1">
    <citation type="submission" date="2024-03" db="EMBL/GenBank/DDBJ databases">
        <title>Bacilli Hybrid Assemblies.</title>
        <authorList>
            <person name="Kovac J."/>
        </authorList>
    </citation>
    <scope>NUCLEOTIDE SEQUENCE [LARGE SCALE GENOMIC DNA]</scope>
    <source>
        <strain evidence="1 2">FSL M8-0022</strain>
    </source>
</reference>
<dbReference type="EMBL" id="JBBYAK010000001">
    <property type="protein sequence ID" value="MEL3955882.1"/>
    <property type="molecule type" value="Genomic_DNA"/>
</dbReference>
<evidence type="ECO:0008006" key="3">
    <source>
        <dbReference type="Google" id="ProtNLM"/>
    </source>
</evidence>
<dbReference type="RefSeq" id="WP_268755033.1">
    <property type="nucleotide sequence ID" value="NZ_CP159977.1"/>
</dbReference>
<accession>A0ABU9JSS0</accession>